<dbReference type="GO" id="GO:0000976">
    <property type="term" value="F:transcription cis-regulatory region binding"/>
    <property type="evidence" value="ECO:0007669"/>
    <property type="project" value="TreeGrafter"/>
</dbReference>
<evidence type="ECO:0000313" key="8">
    <source>
        <dbReference type="Proteomes" id="UP000533017"/>
    </source>
</evidence>
<dbReference type="EMBL" id="FOOI01000008">
    <property type="protein sequence ID" value="SFG77775.1"/>
    <property type="molecule type" value="Genomic_DNA"/>
</dbReference>
<dbReference type="InterPro" id="IPR046335">
    <property type="entry name" value="LacI/GalR-like_sensor"/>
</dbReference>
<dbReference type="SUPFAM" id="SSF47413">
    <property type="entry name" value="lambda repressor-like DNA-binding domains"/>
    <property type="match status" value="1"/>
</dbReference>
<reference evidence="6 7" key="1">
    <citation type="submission" date="2016-10" db="EMBL/GenBank/DDBJ databases">
        <authorList>
            <person name="de Groot N.N."/>
        </authorList>
    </citation>
    <scope>NUCLEOTIDE SEQUENCE [LARGE SCALE GENOMIC DNA]</scope>
    <source>
        <strain evidence="6 7">CPCC 202808</strain>
    </source>
</reference>
<feature type="domain" description="HTH lacI-type" evidence="4">
    <location>
        <begin position="44"/>
        <end position="98"/>
    </location>
</feature>
<dbReference type="PANTHER" id="PTHR30146">
    <property type="entry name" value="LACI-RELATED TRANSCRIPTIONAL REPRESSOR"/>
    <property type="match status" value="1"/>
</dbReference>
<accession>A0A1I2UKW4</accession>
<reference evidence="5 8" key="2">
    <citation type="submission" date="2020-07" db="EMBL/GenBank/DDBJ databases">
        <title>Sequencing the genomes of 1000 actinobacteria strains.</title>
        <authorList>
            <person name="Klenk H.-P."/>
        </authorList>
    </citation>
    <scope>NUCLEOTIDE SEQUENCE [LARGE SCALE GENOMIC DNA]</scope>
    <source>
        <strain evidence="5 8">DSM 45117</strain>
    </source>
</reference>
<dbReference type="SUPFAM" id="SSF53822">
    <property type="entry name" value="Periplasmic binding protein-like I"/>
    <property type="match status" value="1"/>
</dbReference>
<dbReference type="SMART" id="SM00354">
    <property type="entry name" value="HTH_LACI"/>
    <property type="match status" value="1"/>
</dbReference>
<dbReference type="InterPro" id="IPR000843">
    <property type="entry name" value="HTH_LacI"/>
</dbReference>
<dbReference type="CDD" id="cd06285">
    <property type="entry name" value="PBP1_LacI-like"/>
    <property type="match status" value="1"/>
</dbReference>
<keyword evidence="3" id="KW-0804">Transcription</keyword>
<evidence type="ECO:0000256" key="3">
    <source>
        <dbReference type="ARBA" id="ARBA00023163"/>
    </source>
</evidence>
<dbReference type="InterPro" id="IPR010982">
    <property type="entry name" value="Lambda_DNA-bd_dom_sf"/>
</dbReference>
<dbReference type="CDD" id="cd01392">
    <property type="entry name" value="HTH_LacI"/>
    <property type="match status" value="1"/>
</dbReference>
<gene>
    <name evidence="5" type="ORF">FHR37_005490</name>
    <name evidence="6" type="ORF">SAMN05421678_108225</name>
</gene>
<keyword evidence="1" id="KW-0805">Transcription regulation</keyword>
<dbReference type="PROSITE" id="PS50932">
    <property type="entry name" value="HTH_LACI_2"/>
    <property type="match status" value="1"/>
</dbReference>
<dbReference type="RefSeq" id="WP_269086085.1">
    <property type="nucleotide sequence ID" value="NZ_FOOI01000008.1"/>
</dbReference>
<keyword evidence="2" id="KW-0238">DNA-binding</keyword>
<dbReference type="PANTHER" id="PTHR30146:SF109">
    <property type="entry name" value="HTH-TYPE TRANSCRIPTIONAL REGULATOR GALS"/>
    <property type="match status" value="1"/>
</dbReference>
<evidence type="ECO:0000313" key="5">
    <source>
        <dbReference type="EMBL" id="NYH86639.1"/>
    </source>
</evidence>
<protein>
    <submittedName>
        <fullName evidence="6">LacI family transcriptional regulator</fullName>
    </submittedName>
</protein>
<dbReference type="STRING" id="504797.SAMN05421678_108225"/>
<evidence type="ECO:0000256" key="1">
    <source>
        <dbReference type="ARBA" id="ARBA00023015"/>
    </source>
</evidence>
<sequence>MPQSRRRADAAALEVAPVAVPSATVAAGPAGPTPPVIPTAPVRATLADVAQRAGVSRSTASRGLTGRGYVAPAARERILLAAEELGYVPDGNARSLKARHTPAVGLLVSDLRNRFYAEVAAGASSVLRDEGYTIVLVDDTGSDPEEVAAARTVLAMRVAGVLVTPVSAEASRLVARHGVPLVEIDRQFCRGECDAVLVDNVTGARELTEHLLGLGHRRIALLVNETGWTTSAGRIRGYHQAWAAAGREVPADGVEPVGFDPDQIEEKVGELLSRRRRPTAVFAANNVVAEAVWRQSARLGLRIPDDLSFVAFDDSPWMSMVSPGITTVAQPSVELGALAARLLLNRMAKPGRPRTTRLDCPLIVRGSTARLGRRRTSSRP</sequence>
<dbReference type="EMBL" id="JACBZA010000001">
    <property type="protein sequence ID" value="NYH86639.1"/>
    <property type="molecule type" value="Genomic_DNA"/>
</dbReference>
<organism evidence="6 7">
    <name type="scientific">Actinopolymorpha cephalotaxi</name>
    <dbReference type="NCBI Taxonomy" id="504797"/>
    <lineage>
        <taxon>Bacteria</taxon>
        <taxon>Bacillati</taxon>
        <taxon>Actinomycetota</taxon>
        <taxon>Actinomycetes</taxon>
        <taxon>Propionibacteriales</taxon>
        <taxon>Actinopolymorphaceae</taxon>
        <taxon>Actinopolymorpha</taxon>
    </lineage>
</organism>
<proteinExistence type="predicted"/>
<dbReference type="Pfam" id="PF13377">
    <property type="entry name" value="Peripla_BP_3"/>
    <property type="match status" value="1"/>
</dbReference>
<evidence type="ECO:0000256" key="2">
    <source>
        <dbReference type="ARBA" id="ARBA00023125"/>
    </source>
</evidence>
<evidence type="ECO:0000313" key="7">
    <source>
        <dbReference type="Proteomes" id="UP000199052"/>
    </source>
</evidence>
<dbReference type="Pfam" id="PF00356">
    <property type="entry name" value="LacI"/>
    <property type="match status" value="1"/>
</dbReference>
<dbReference type="Proteomes" id="UP000533017">
    <property type="component" value="Unassembled WGS sequence"/>
</dbReference>
<dbReference type="GO" id="GO:0003700">
    <property type="term" value="F:DNA-binding transcription factor activity"/>
    <property type="evidence" value="ECO:0007669"/>
    <property type="project" value="TreeGrafter"/>
</dbReference>
<name>A0A1I2UKW4_9ACTN</name>
<dbReference type="Proteomes" id="UP000199052">
    <property type="component" value="Unassembled WGS sequence"/>
</dbReference>
<dbReference type="InterPro" id="IPR028082">
    <property type="entry name" value="Peripla_BP_I"/>
</dbReference>
<evidence type="ECO:0000259" key="4">
    <source>
        <dbReference type="PROSITE" id="PS50932"/>
    </source>
</evidence>
<evidence type="ECO:0000313" key="6">
    <source>
        <dbReference type="EMBL" id="SFG77775.1"/>
    </source>
</evidence>
<dbReference type="AlphaFoldDB" id="A0A1I2UKW4"/>
<dbReference type="Gene3D" id="1.10.260.40">
    <property type="entry name" value="lambda repressor-like DNA-binding domains"/>
    <property type="match status" value="1"/>
</dbReference>
<dbReference type="Gene3D" id="3.40.50.2300">
    <property type="match status" value="2"/>
</dbReference>
<keyword evidence="8" id="KW-1185">Reference proteome</keyword>